<dbReference type="STRING" id="1267564.SAMN05192561_101218"/>
<sequence>MVTTESLLFGEGRRRGLSLIGGFAALTAVILLAVLMLEYVSPSHPLTRFLADGALPSVLLYVPAPVAAVGAYARCGAPACLSAGVVPGVVFGAIVVIGGLLGIPGTGADAAGLGLSIGLSVGFSIVGLSSAFVGYCTGVTAVLALDAFRESGGQSADG</sequence>
<keyword evidence="1" id="KW-0472">Membrane</keyword>
<organism evidence="2 3">
    <name type="scientific">Halopenitus malekzadehii</name>
    <dbReference type="NCBI Taxonomy" id="1267564"/>
    <lineage>
        <taxon>Archaea</taxon>
        <taxon>Methanobacteriati</taxon>
        <taxon>Methanobacteriota</taxon>
        <taxon>Stenosarchaea group</taxon>
        <taxon>Halobacteria</taxon>
        <taxon>Halobacteriales</taxon>
        <taxon>Haloferacaceae</taxon>
        <taxon>Halopenitus</taxon>
    </lineage>
</organism>
<dbReference type="AlphaFoldDB" id="A0A1H6HQ07"/>
<gene>
    <name evidence="2" type="ORF">SAMN05192561_101218</name>
</gene>
<evidence type="ECO:0000313" key="2">
    <source>
        <dbReference type="EMBL" id="SEH37576.1"/>
    </source>
</evidence>
<keyword evidence="3" id="KW-1185">Reference proteome</keyword>
<dbReference type="OrthoDB" id="331534at2157"/>
<keyword evidence="1" id="KW-1133">Transmembrane helix</keyword>
<feature type="transmembrane region" description="Helical" evidence="1">
    <location>
        <begin position="16"/>
        <end position="37"/>
    </location>
</feature>
<dbReference type="RefSeq" id="WP_092813108.1">
    <property type="nucleotide sequence ID" value="NZ_FNWU01000001.1"/>
</dbReference>
<evidence type="ECO:0000256" key="1">
    <source>
        <dbReference type="SAM" id="Phobius"/>
    </source>
</evidence>
<protein>
    <submittedName>
        <fullName evidence="2">Uncharacterized protein</fullName>
    </submittedName>
</protein>
<feature type="transmembrane region" description="Helical" evidence="1">
    <location>
        <begin position="80"/>
        <end position="103"/>
    </location>
</feature>
<accession>A0A1H6HQ07</accession>
<reference evidence="2 3" key="1">
    <citation type="submission" date="2016-10" db="EMBL/GenBank/DDBJ databases">
        <authorList>
            <person name="de Groot N.N."/>
        </authorList>
    </citation>
    <scope>NUCLEOTIDE SEQUENCE [LARGE SCALE GENOMIC DNA]</scope>
    <source>
        <strain evidence="2 3">IBRC-M10418</strain>
    </source>
</reference>
<dbReference type="EMBL" id="FNWU01000001">
    <property type="protein sequence ID" value="SEH37576.1"/>
    <property type="molecule type" value="Genomic_DNA"/>
</dbReference>
<feature type="transmembrane region" description="Helical" evidence="1">
    <location>
        <begin position="49"/>
        <end position="73"/>
    </location>
</feature>
<dbReference type="Proteomes" id="UP000199215">
    <property type="component" value="Unassembled WGS sequence"/>
</dbReference>
<evidence type="ECO:0000313" key="3">
    <source>
        <dbReference type="Proteomes" id="UP000199215"/>
    </source>
</evidence>
<proteinExistence type="predicted"/>
<keyword evidence="1" id="KW-0812">Transmembrane</keyword>
<feature type="transmembrane region" description="Helical" evidence="1">
    <location>
        <begin position="123"/>
        <end position="145"/>
    </location>
</feature>
<name>A0A1H6HQ07_9EURY</name>